<feature type="region of interest" description="Disordered" evidence="1">
    <location>
        <begin position="252"/>
        <end position="343"/>
    </location>
</feature>
<accession>A0A067PY47</accession>
<proteinExistence type="predicted"/>
<keyword evidence="2" id="KW-1133">Transmembrane helix</keyword>
<name>A0A067PY47_9AGAM</name>
<gene>
    <name evidence="3" type="ORF">JAAARDRAFT_192129</name>
</gene>
<dbReference type="Proteomes" id="UP000027265">
    <property type="component" value="Unassembled WGS sequence"/>
</dbReference>
<keyword evidence="2" id="KW-0812">Transmembrane</keyword>
<evidence type="ECO:0000256" key="1">
    <source>
        <dbReference type="SAM" id="MobiDB-lite"/>
    </source>
</evidence>
<protein>
    <submittedName>
        <fullName evidence="3">Uncharacterized protein</fullName>
    </submittedName>
</protein>
<feature type="compositionally biased region" description="Low complexity" evidence="1">
    <location>
        <begin position="317"/>
        <end position="334"/>
    </location>
</feature>
<dbReference type="OrthoDB" id="2687078at2759"/>
<sequence>MGTNSQLLIPNTFIEPASAALRAIARHKMHRDGLHSKLHCQGGLHHDCALLQQESKVGIGGQVDYAAAMFTDILDAITALDREDGGFSVLIRVPGKLAPENKPPSSQEISIETYLPPHEVETHSTDYKGAISMIISIFGENIAIPHLTRLKKRCERSGVMPTYIPGKGSGGSKGVAVGDQGTYTLPSPVSVGSAHFRFEGVEFQSWKRFINADEHGDFSWMADPRIRQAVAELELLNIQMNKFQGGNKQLEGRPIAFVGPSSHAKKPNKAPRGTNELQASNHPSTKPTLSTVISASNDTDDKPLFALQSQSRPGASPPTNATSESTTTAEAPNARTSTGNTPHIVTSTSAAVCSGPPLLSSAPLVSLGPVTDALIDAFSLDNSVVGHLHHLVSTIRTTRWSHTLETRLGLTVDQATALAQAMSHDLADAPPSSQKSTSTNQPLWLIFLLLLAHFVLFFLPPLDEMASSYIQ</sequence>
<keyword evidence="2" id="KW-0472">Membrane</keyword>
<reference evidence="4" key="1">
    <citation type="journal article" date="2014" name="Proc. Natl. Acad. Sci. U.S.A.">
        <title>Extensive sampling of basidiomycete genomes demonstrates inadequacy of the white-rot/brown-rot paradigm for wood decay fungi.</title>
        <authorList>
            <person name="Riley R."/>
            <person name="Salamov A.A."/>
            <person name="Brown D.W."/>
            <person name="Nagy L.G."/>
            <person name="Floudas D."/>
            <person name="Held B.W."/>
            <person name="Levasseur A."/>
            <person name="Lombard V."/>
            <person name="Morin E."/>
            <person name="Otillar R."/>
            <person name="Lindquist E.A."/>
            <person name="Sun H."/>
            <person name="LaButti K.M."/>
            <person name="Schmutz J."/>
            <person name="Jabbour D."/>
            <person name="Luo H."/>
            <person name="Baker S.E."/>
            <person name="Pisabarro A.G."/>
            <person name="Walton J.D."/>
            <person name="Blanchette R.A."/>
            <person name="Henrissat B."/>
            <person name="Martin F."/>
            <person name="Cullen D."/>
            <person name="Hibbett D.S."/>
            <person name="Grigoriev I.V."/>
        </authorList>
    </citation>
    <scope>NUCLEOTIDE SEQUENCE [LARGE SCALE GENOMIC DNA]</scope>
    <source>
        <strain evidence="4">MUCL 33604</strain>
    </source>
</reference>
<dbReference type="HOGENOM" id="CLU_580114_0_0_1"/>
<evidence type="ECO:0000313" key="3">
    <source>
        <dbReference type="EMBL" id="KDQ59629.1"/>
    </source>
</evidence>
<dbReference type="AlphaFoldDB" id="A0A067PY47"/>
<dbReference type="EMBL" id="KL197715">
    <property type="protein sequence ID" value="KDQ59629.1"/>
    <property type="molecule type" value="Genomic_DNA"/>
</dbReference>
<organism evidence="3 4">
    <name type="scientific">Jaapia argillacea MUCL 33604</name>
    <dbReference type="NCBI Taxonomy" id="933084"/>
    <lineage>
        <taxon>Eukaryota</taxon>
        <taxon>Fungi</taxon>
        <taxon>Dikarya</taxon>
        <taxon>Basidiomycota</taxon>
        <taxon>Agaricomycotina</taxon>
        <taxon>Agaricomycetes</taxon>
        <taxon>Agaricomycetidae</taxon>
        <taxon>Jaapiales</taxon>
        <taxon>Jaapiaceae</taxon>
        <taxon>Jaapia</taxon>
    </lineage>
</organism>
<keyword evidence="4" id="KW-1185">Reference proteome</keyword>
<dbReference type="InParanoid" id="A0A067PY47"/>
<feature type="transmembrane region" description="Helical" evidence="2">
    <location>
        <begin position="443"/>
        <end position="462"/>
    </location>
</feature>
<evidence type="ECO:0000256" key="2">
    <source>
        <dbReference type="SAM" id="Phobius"/>
    </source>
</evidence>
<evidence type="ECO:0000313" key="4">
    <source>
        <dbReference type="Proteomes" id="UP000027265"/>
    </source>
</evidence>
<feature type="compositionally biased region" description="Polar residues" evidence="1">
    <location>
        <begin position="275"/>
        <end position="297"/>
    </location>
</feature>